<keyword evidence="1" id="KW-0472">Membrane</keyword>
<dbReference type="InterPro" id="IPR019430">
    <property type="entry name" value="7TM_GPCR_serpentine_rcpt_Srx"/>
</dbReference>
<feature type="transmembrane region" description="Helical" evidence="1">
    <location>
        <begin position="139"/>
        <end position="157"/>
    </location>
</feature>
<evidence type="ECO:0000256" key="1">
    <source>
        <dbReference type="SAM" id="Phobius"/>
    </source>
</evidence>
<accession>A0AA39H8I8</accession>
<dbReference type="SUPFAM" id="SSF81321">
    <property type="entry name" value="Family A G protein-coupled receptor-like"/>
    <property type="match status" value="1"/>
</dbReference>
<keyword evidence="1" id="KW-1133">Transmembrane helix</keyword>
<dbReference type="Gene3D" id="1.20.1070.10">
    <property type="entry name" value="Rhodopsin 7-helix transmembrane proteins"/>
    <property type="match status" value="1"/>
</dbReference>
<organism evidence="3 4">
    <name type="scientific">Steinernema hermaphroditum</name>
    <dbReference type="NCBI Taxonomy" id="289476"/>
    <lineage>
        <taxon>Eukaryota</taxon>
        <taxon>Metazoa</taxon>
        <taxon>Ecdysozoa</taxon>
        <taxon>Nematoda</taxon>
        <taxon>Chromadorea</taxon>
        <taxon>Rhabditida</taxon>
        <taxon>Tylenchina</taxon>
        <taxon>Panagrolaimomorpha</taxon>
        <taxon>Strongyloidoidea</taxon>
        <taxon>Steinernematidae</taxon>
        <taxon>Steinernema</taxon>
    </lineage>
</organism>
<dbReference type="Pfam" id="PF10328">
    <property type="entry name" value="7TM_GPCR_Srx"/>
    <property type="match status" value="1"/>
</dbReference>
<feature type="transmembrane region" description="Helical" evidence="1">
    <location>
        <begin position="24"/>
        <end position="47"/>
    </location>
</feature>
<proteinExistence type="predicted"/>
<dbReference type="PANTHER" id="PTHR23017:SF3">
    <property type="entry name" value="G-PROTEIN COUPLED RECEPTORS FAMILY 1 PROFILE DOMAIN-CONTAINING PROTEIN"/>
    <property type="match status" value="1"/>
</dbReference>
<comment type="caution">
    <text evidence="3">The sequence shown here is derived from an EMBL/GenBank/DDBJ whole genome shotgun (WGS) entry which is preliminary data.</text>
</comment>
<gene>
    <name evidence="3" type="ORF">QR680_015646</name>
</gene>
<dbReference type="EMBL" id="JAUCMV010000004">
    <property type="protein sequence ID" value="KAK0401211.1"/>
    <property type="molecule type" value="Genomic_DNA"/>
</dbReference>
<evidence type="ECO:0000313" key="4">
    <source>
        <dbReference type="Proteomes" id="UP001175271"/>
    </source>
</evidence>
<feature type="domain" description="7TM GPCR serpentine receptor class x (Srx)" evidence="2">
    <location>
        <begin position="30"/>
        <end position="154"/>
    </location>
</feature>
<dbReference type="Proteomes" id="UP001175271">
    <property type="component" value="Unassembled WGS sequence"/>
</dbReference>
<dbReference type="AlphaFoldDB" id="A0AA39H8I8"/>
<dbReference type="PANTHER" id="PTHR23017">
    <property type="entry name" value="SERPENTINE RECEPTOR, CLASS X"/>
    <property type="match status" value="1"/>
</dbReference>
<reference evidence="3" key="1">
    <citation type="submission" date="2023-06" db="EMBL/GenBank/DDBJ databases">
        <title>Genomic analysis of the entomopathogenic nematode Steinernema hermaphroditum.</title>
        <authorList>
            <person name="Schwarz E.M."/>
            <person name="Heppert J.K."/>
            <person name="Baniya A."/>
            <person name="Schwartz H.T."/>
            <person name="Tan C.-H."/>
            <person name="Antoshechkin I."/>
            <person name="Sternberg P.W."/>
            <person name="Goodrich-Blair H."/>
            <person name="Dillman A.R."/>
        </authorList>
    </citation>
    <scope>NUCLEOTIDE SEQUENCE</scope>
    <source>
        <strain evidence="3">PS9179</strain>
        <tissue evidence="3">Whole animal</tissue>
    </source>
</reference>
<keyword evidence="1" id="KW-0812">Transmembrane</keyword>
<evidence type="ECO:0000259" key="2">
    <source>
        <dbReference type="Pfam" id="PF10328"/>
    </source>
</evidence>
<name>A0AA39H8I8_9BILA</name>
<dbReference type="CDD" id="cd00637">
    <property type="entry name" value="7tm_classA_rhodopsin-like"/>
    <property type="match status" value="1"/>
</dbReference>
<feature type="transmembrane region" description="Helical" evidence="1">
    <location>
        <begin position="98"/>
        <end position="118"/>
    </location>
</feature>
<feature type="transmembrane region" description="Helical" evidence="1">
    <location>
        <begin position="59"/>
        <end position="78"/>
    </location>
</feature>
<protein>
    <recommendedName>
        <fullName evidence="2">7TM GPCR serpentine receptor class x (Srx) domain-containing protein</fullName>
    </recommendedName>
</protein>
<keyword evidence="4" id="KW-1185">Reference proteome</keyword>
<sequence>MNSTSFMYGSELQGSGHISTESTVVGITMFVLALTGLLFGSINLYFIKNVKIFHNAFGWFWSGRTVSEMVVNSGYALYQGPVTILQPRALPPELGMLAYFVLCFGAVTSCSIHAAIAVNRNQAVYSPLRYGRIFTKKNSYAFIVFAWLNAALIIPTFCGGYR</sequence>
<evidence type="ECO:0000313" key="3">
    <source>
        <dbReference type="EMBL" id="KAK0401211.1"/>
    </source>
</evidence>